<reference evidence="2" key="1">
    <citation type="submission" date="2022-11" db="UniProtKB">
        <authorList>
            <consortium name="WormBaseParasite"/>
        </authorList>
    </citation>
    <scope>IDENTIFICATION</scope>
</reference>
<evidence type="ECO:0000313" key="1">
    <source>
        <dbReference type="Proteomes" id="UP000887572"/>
    </source>
</evidence>
<protein>
    <submittedName>
        <fullName evidence="2">Uncharacterized protein</fullName>
    </submittedName>
</protein>
<dbReference type="Proteomes" id="UP000887572">
    <property type="component" value="Unplaced"/>
</dbReference>
<name>A0A914IGC2_GLORO</name>
<accession>A0A914IGC2</accession>
<evidence type="ECO:0000313" key="2">
    <source>
        <dbReference type="WBParaSite" id="Gr19_v10_g9624.t1"/>
    </source>
</evidence>
<sequence>MRKTYPNAAGPAHWGTENCAPAVFGELRTEDCAPWRIAHQQKKEENCALKIAHYHRELRNTDRLQHENKLLKYIQPSGTKSSLLRIQGQLAFVAEHDLSSLKPPNSSRLFTTWLPRLQWGHFPGTVHARPLLLETYLKQLVRGKQKDPLQIV</sequence>
<dbReference type="AlphaFoldDB" id="A0A914IGC2"/>
<proteinExistence type="predicted"/>
<keyword evidence="1" id="KW-1185">Reference proteome</keyword>
<organism evidence="1 2">
    <name type="scientific">Globodera rostochiensis</name>
    <name type="common">Golden nematode worm</name>
    <name type="synonym">Heterodera rostochiensis</name>
    <dbReference type="NCBI Taxonomy" id="31243"/>
    <lineage>
        <taxon>Eukaryota</taxon>
        <taxon>Metazoa</taxon>
        <taxon>Ecdysozoa</taxon>
        <taxon>Nematoda</taxon>
        <taxon>Chromadorea</taxon>
        <taxon>Rhabditida</taxon>
        <taxon>Tylenchina</taxon>
        <taxon>Tylenchomorpha</taxon>
        <taxon>Tylenchoidea</taxon>
        <taxon>Heteroderidae</taxon>
        <taxon>Heteroderinae</taxon>
        <taxon>Globodera</taxon>
    </lineage>
</organism>
<dbReference type="WBParaSite" id="Gr19_v10_g9624.t1">
    <property type="protein sequence ID" value="Gr19_v10_g9624.t1"/>
    <property type="gene ID" value="Gr19_v10_g9624"/>
</dbReference>